<gene>
    <name evidence="2" type="ORF">GRAN_2351</name>
</gene>
<dbReference type="Gene3D" id="3.90.420.10">
    <property type="entry name" value="Oxidoreductase, molybdopterin-binding domain"/>
    <property type="match status" value="1"/>
</dbReference>
<reference evidence="2 3" key="1">
    <citation type="submission" date="2018-11" db="EMBL/GenBank/DDBJ databases">
        <authorList>
            <person name="Mardanov A.V."/>
            <person name="Ravin N.V."/>
            <person name="Dedysh S.N."/>
        </authorList>
    </citation>
    <scope>NUCLEOTIDE SEQUENCE [LARGE SCALE GENOMIC DNA]</scope>
    <source>
        <strain evidence="2 3">AF10</strain>
    </source>
</reference>
<dbReference type="AlphaFoldDB" id="A0A4V1L5E6"/>
<keyword evidence="3" id="KW-1185">Reference proteome</keyword>
<dbReference type="InterPro" id="IPR036374">
    <property type="entry name" value="OxRdtase_Mopterin-bd_sf"/>
</dbReference>
<dbReference type="EMBL" id="RDSM01000002">
    <property type="protein sequence ID" value="RXH55494.1"/>
    <property type="molecule type" value="Genomic_DNA"/>
</dbReference>
<proteinExistence type="predicted"/>
<accession>A0A4V1L5E6</accession>
<dbReference type="Proteomes" id="UP000289437">
    <property type="component" value="Unassembled WGS sequence"/>
</dbReference>
<evidence type="ECO:0000256" key="1">
    <source>
        <dbReference type="SAM" id="SignalP"/>
    </source>
</evidence>
<protein>
    <submittedName>
        <fullName evidence="2">Uncharacterized protein</fullName>
    </submittedName>
</protein>
<feature type="signal peptide" evidence="1">
    <location>
        <begin position="1"/>
        <end position="27"/>
    </location>
</feature>
<feature type="chain" id="PRO_5020315136" evidence="1">
    <location>
        <begin position="28"/>
        <end position="179"/>
    </location>
</feature>
<organism evidence="2 3">
    <name type="scientific">Granulicella sibirica</name>
    <dbReference type="NCBI Taxonomy" id="2479048"/>
    <lineage>
        <taxon>Bacteria</taxon>
        <taxon>Pseudomonadati</taxon>
        <taxon>Acidobacteriota</taxon>
        <taxon>Terriglobia</taxon>
        <taxon>Terriglobales</taxon>
        <taxon>Acidobacteriaceae</taxon>
        <taxon>Granulicella</taxon>
    </lineage>
</organism>
<sequence length="179" mass="18459">MSRAVALPFVALVFSLGAFPVCGGAQAGAPMAEHAHAKAVPSAALMVSVEGKTVTFTTADLEAMTQKTVTVHNAHNSMDETYSGVLLTEVLAKAGAGDGSLGKALLRSYVKAAGTDKYWVLYSGIEIDGAAHAGQVLVATKLGGQALGDDGAFKLVSSEDSKPQRWVRNLTALTLVKAE</sequence>
<reference evidence="3" key="2">
    <citation type="submission" date="2019-02" db="EMBL/GenBank/DDBJ databases">
        <title>Granulicella sibirica sp. nov., a psychrotolerant acidobacterium isolated from an organic soil layer in forested tundra, West Siberia.</title>
        <authorList>
            <person name="Oshkin I.Y."/>
            <person name="Kulichevskaya I.S."/>
            <person name="Rijpstra W.I.C."/>
            <person name="Sinninghe Damste J.S."/>
            <person name="Rakitin A.L."/>
            <person name="Ravin N.V."/>
            <person name="Dedysh S.N."/>
        </authorList>
    </citation>
    <scope>NUCLEOTIDE SEQUENCE [LARGE SCALE GENOMIC DNA]</scope>
    <source>
        <strain evidence="3">AF10</strain>
    </source>
</reference>
<evidence type="ECO:0000313" key="2">
    <source>
        <dbReference type="EMBL" id="RXH55494.1"/>
    </source>
</evidence>
<name>A0A4V1L5E6_9BACT</name>
<dbReference type="OrthoDB" id="129599at2"/>
<evidence type="ECO:0000313" key="3">
    <source>
        <dbReference type="Proteomes" id="UP000289437"/>
    </source>
</evidence>
<dbReference type="SUPFAM" id="SSF56524">
    <property type="entry name" value="Oxidoreductase molybdopterin-binding domain"/>
    <property type="match status" value="1"/>
</dbReference>
<comment type="caution">
    <text evidence="2">The sequence shown here is derived from an EMBL/GenBank/DDBJ whole genome shotgun (WGS) entry which is preliminary data.</text>
</comment>
<keyword evidence="1" id="KW-0732">Signal</keyword>
<dbReference type="RefSeq" id="WP_161570939.1">
    <property type="nucleotide sequence ID" value="NZ_RDSM01000002.1"/>
</dbReference>